<keyword evidence="5" id="KW-1185">Reference proteome</keyword>
<dbReference type="Proteomes" id="UP001501337">
    <property type="component" value="Unassembled WGS sequence"/>
</dbReference>
<reference evidence="5" key="1">
    <citation type="journal article" date="2019" name="Int. J. Syst. Evol. Microbiol.">
        <title>The Global Catalogue of Microorganisms (GCM) 10K type strain sequencing project: providing services to taxonomists for standard genome sequencing and annotation.</title>
        <authorList>
            <consortium name="The Broad Institute Genomics Platform"/>
            <consortium name="The Broad Institute Genome Sequencing Center for Infectious Disease"/>
            <person name="Wu L."/>
            <person name="Ma J."/>
        </authorList>
    </citation>
    <scope>NUCLEOTIDE SEQUENCE [LARGE SCALE GENOMIC DNA]</scope>
    <source>
        <strain evidence="5">JCM 17555</strain>
    </source>
</reference>
<dbReference type="SUPFAM" id="SSF47413">
    <property type="entry name" value="lambda repressor-like DNA-binding domains"/>
    <property type="match status" value="1"/>
</dbReference>
<feature type="region of interest" description="Disordered" evidence="1">
    <location>
        <begin position="154"/>
        <end position="193"/>
    </location>
</feature>
<dbReference type="EMBL" id="BAABBO010000007">
    <property type="protein sequence ID" value="GAA3959682.1"/>
    <property type="molecule type" value="Genomic_DNA"/>
</dbReference>
<dbReference type="Pfam" id="PF13413">
    <property type="entry name" value="HTH_25"/>
    <property type="match status" value="1"/>
</dbReference>
<sequence>MSASRESDDASSPSATPPPREQRSASIPVGQKLAAAREREGLSVRETAERLHVVTRYVTAIESGEYTVLPGVVFLKGYVRAYARIVGLDEDALSQALEAELQIRDDVHDHATKPLPHEPRPKSNSMAILAGLFALALVALVAFLLVRPDPIAVPSATTGPYDTDTPVEGDLPVTDTPRQPEIDEAPGSVDGMSQTFEDEALDPVVEEEIPEEATEDFSSMRRGLYTTPEADAVSEPGIEQTAESVPVESVQDGRGVGEAATGRAAAIAPSAESAGMGTPGAGMTDARVTVVFTGDCWFDIRAANDERTVGLYREGQSLTFSGPLPMEVIVGAVGATQISVNGQPLDFSRYRVRNNRVEFTITSETLQ</sequence>
<organism evidence="4 5">
    <name type="scientific">Allohahella marinimesophila</name>
    <dbReference type="NCBI Taxonomy" id="1054972"/>
    <lineage>
        <taxon>Bacteria</taxon>
        <taxon>Pseudomonadati</taxon>
        <taxon>Pseudomonadota</taxon>
        <taxon>Gammaproteobacteria</taxon>
        <taxon>Oceanospirillales</taxon>
        <taxon>Hahellaceae</taxon>
        <taxon>Allohahella</taxon>
    </lineage>
</organism>
<feature type="domain" description="HTH cro/C1-type" evidence="3">
    <location>
        <begin position="33"/>
        <end position="66"/>
    </location>
</feature>
<dbReference type="InterPro" id="IPR025194">
    <property type="entry name" value="RodZ-like_C"/>
</dbReference>
<keyword evidence="2" id="KW-1133">Transmembrane helix</keyword>
<dbReference type="RefSeq" id="WP_344805353.1">
    <property type="nucleotide sequence ID" value="NZ_BAABBO010000007.1"/>
</dbReference>
<dbReference type="InterPro" id="IPR050400">
    <property type="entry name" value="Bact_Cytoskel_RodZ"/>
</dbReference>
<dbReference type="Pfam" id="PF13464">
    <property type="entry name" value="RodZ_C"/>
    <property type="match status" value="1"/>
</dbReference>
<evidence type="ECO:0000313" key="5">
    <source>
        <dbReference type="Proteomes" id="UP001501337"/>
    </source>
</evidence>
<evidence type="ECO:0000256" key="2">
    <source>
        <dbReference type="SAM" id="Phobius"/>
    </source>
</evidence>
<name>A0ABP7P724_9GAMM</name>
<dbReference type="PANTHER" id="PTHR34475">
    <property type="match status" value="1"/>
</dbReference>
<comment type="caution">
    <text evidence="4">The sequence shown here is derived from an EMBL/GenBank/DDBJ whole genome shotgun (WGS) entry which is preliminary data.</text>
</comment>
<gene>
    <name evidence="4" type="ORF">GCM10022278_17400</name>
</gene>
<accession>A0ABP7P724</accession>
<dbReference type="PROSITE" id="PS50943">
    <property type="entry name" value="HTH_CROC1"/>
    <property type="match status" value="1"/>
</dbReference>
<proteinExistence type="predicted"/>
<dbReference type="SMART" id="SM00530">
    <property type="entry name" value="HTH_XRE"/>
    <property type="match status" value="1"/>
</dbReference>
<dbReference type="CDD" id="cd00093">
    <property type="entry name" value="HTH_XRE"/>
    <property type="match status" value="1"/>
</dbReference>
<feature type="transmembrane region" description="Helical" evidence="2">
    <location>
        <begin position="126"/>
        <end position="146"/>
    </location>
</feature>
<keyword evidence="2" id="KW-0472">Membrane</keyword>
<dbReference type="PANTHER" id="PTHR34475:SF1">
    <property type="entry name" value="CYTOSKELETON PROTEIN RODZ"/>
    <property type="match status" value="1"/>
</dbReference>
<keyword evidence="2" id="KW-0812">Transmembrane</keyword>
<dbReference type="InterPro" id="IPR010982">
    <property type="entry name" value="Lambda_DNA-bd_dom_sf"/>
</dbReference>
<evidence type="ECO:0000256" key="1">
    <source>
        <dbReference type="SAM" id="MobiDB-lite"/>
    </source>
</evidence>
<dbReference type="InterPro" id="IPR001387">
    <property type="entry name" value="Cro/C1-type_HTH"/>
</dbReference>
<evidence type="ECO:0000313" key="4">
    <source>
        <dbReference type="EMBL" id="GAA3959682.1"/>
    </source>
</evidence>
<protein>
    <recommendedName>
        <fullName evidence="3">HTH cro/C1-type domain-containing protein</fullName>
    </recommendedName>
</protein>
<feature type="region of interest" description="Disordered" evidence="1">
    <location>
        <begin position="1"/>
        <end position="29"/>
    </location>
</feature>
<feature type="region of interest" description="Disordered" evidence="1">
    <location>
        <begin position="230"/>
        <end position="263"/>
    </location>
</feature>
<evidence type="ECO:0000259" key="3">
    <source>
        <dbReference type="PROSITE" id="PS50943"/>
    </source>
</evidence>
<dbReference type="Gene3D" id="1.10.260.40">
    <property type="entry name" value="lambda repressor-like DNA-binding domains"/>
    <property type="match status" value="1"/>
</dbReference>